<evidence type="ECO:0000259" key="4">
    <source>
        <dbReference type="PROSITE" id="PS01124"/>
    </source>
</evidence>
<dbReference type="InterPro" id="IPR020449">
    <property type="entry name" value="Tscrpt_reg_AraC-type_HTH"/>
</dbReference>
<dbReference type="HOGENOM" id="CLU_000445_88_6_9"/>
<name>H6NAE1_9BACL</name>
<dbReference type="InterPro" id="IPR018062">
    <property type="entry name" value="HTH_AraC-typ_CS"/>
</dbReference>
<dbReference type="InterPro" id="IPR003313">
    <property type="entry name" value="AraC-bd"/>
</dbReference>
<keyword evidence="6" id="KW-1185">Reference proteome</keyword>
<evidence type="ECO:0000313" key="5">
    <source>
        <dbReference type="EMBL" id="AFC29387.1"/>
    </source>
</evidence>
<dbReference type="PROSITE" id="PS01124">
    <property type="entry name" value="HTH_ARAC_FAMILY_2"/>
    <property type="match status" value="1"/>
</dbReference>
<keyword evidence="2" id="KW-0238">DNA-binding</keyword>
<sequence>MSCLKISIDTPVRFLAAGEFISETPWTHAARSMGCYELIIGVSETVYLREEDTRFEVGPGDALLLRPGLAHGGYRASPPGVKFYWFHFDCPQGAQWLTAPAMKRTAEEIQAREHRAWSVGEVYLPQHLHIEQKERIGILVSQILHVANANYLTAHSVNYLLTSLFIEISEQVLAPTPARGARMQGDAQFIKMAEWTRIHAEEPLTVSALAAKFNYNKDYLTRLFKQHTGMGPLDFIHSVRIAKAKELLSRTALSVREIAAEAGYPDDKYFMRLFRQHTNMTPTQYRNAYHKTFMNNV</sequence>
<reference evidence="5 6" key="1">
    <citation type="journal article" date="2012" name="J. Bacteriol.">
        <title>Complete Genome Sequence of Paenibacillus mucilaginosus 3016, a Bacterium Functional as Microbial Fertilizer.</title>
        <authorList>
            <person name="Ma M."/>
            <person name="Wang Z."/>
            <person name="Li L."/>
            <person name="Jiang X."/>
            <person name="Guan D."/>
            <person name="Cao F."/>
            <person name="Chen H."/>
            <person name="Wang X."/>
            <person name="Shen D."/>
            <person name="Du B."/>
            <person name="Li J."/>
        </authorList>
    </citation>
    <scope>NUCLEOTIDE SEQUENCE [LARGE SCALE GENOMIC DNA]</scope>
    <source>
        <strain evidence="5 6">3016</strain>
    </source>
</reference>
<accession>H6NAE1</accession>
<dbReference type="SUPFAM" id="SSF46689">
    <property type="entry name" value="Homeodomain-like"/>
    <property type="match status" value="2"/>
</dbReference>
<dbReference type="InterPro" id="IPR037923">
    <property type="entry name" value="HTH-like"/>
</dbReference>
<dbReference type="Gene3D" id="1.10.10.60">
    <property type="entry name" value="Homeodomain-like"/>
    <property type="match status" value="2"/>
</dbReference>
<dbReference type="KEGG" id="pmq:PM3016_2501"/>
<proteinExistence type="predicted"/>
<dbReference type="GO" id="GO:0003700">
    <property type="term" value="F:DNA-binding transcription factor activity"/>
    <property type="evidence" value="ECO:0007669"/>
    <property type="project" value="InterPro"/>
</dbReference>
<dbReference type="Pfam" id="PF12833">
    <property type="entry name" value="HTH_18"/>
    <property type="match status" value="1"/>
</dbReference>
<evidence type="ECO:0000313" key="6">
    <source>
        <dbReference type="Proteomes" id="UP000007523"/>
    </source>
</evidence>
<dbReference type="PROSITE" id="PS00041">
    <property type="entry name" value="HTH_ARAC_FAMILY_1"/>
    <property type="match status" value="1"/>
</dbReference>
<dbReference type="Pfam" id="PF02311">
    <property type="entry name" value="AraC_binding"/>
    <property type="match status" value="1"/>
</dbReference>
<dbReference type="Proteomes" id="UP000007523">
    <property type="component" value="Chromosome"/>
</dbReference>
<dbReference type="PANTHER" id="PTHR43280:SF2">
    <property type="entry name" value="HTH-TYPE TRANSCRIPTIONAL REGULATOR EXSA"/>
    <property type="match status" value="1"/>
</dbReference>
<dbReference type="GO" id="GO:0043565">
    <property type="term" value="F:sequence-specific DNA binding"/>
    <property type="evidence" value="ECO:0007669"/>
    <property type="project" value="InterPro"/>
</dbReference>
<dbReference type="STRING" id="1116391.PM3016_2501"/>
<dbReference type="InterPro" id="IPR018060">
    <property type="entry name" value="HTH_AraC"/>
</dbReference>
<dbReference type="PANTHER" id="PTHR43280">
    <property type="entry name" value="ARAC-FAMILY TRANSCRIPTIONAL REGULATOR"/>
    <property type="match status" value="1"/>
</dbReference>
<gene>
    <name evidence="5" type="ORF">PM3016_2501</name>
</gene>
<protein>
    <submittedName>
        <fullName evidence="5">AraC family transcriptional regulator</fullName>
    </submittedName>
</protein>
<feature type="domain" description="HTH araC/xylS-type" evidence="4">
    <location>
        <begin position="190"/>
        <end position="288"/>
    </location>
</feature>
<dbReference type="EMBL" id="CP003235">
    <property type="protein sequence ID" value="AFC29387.1"/>
    <property type="molecule type" value="Genomic_DNA"/>
</dbReference>
<dbReference type="SUPFAM" id="SSF51215">
    <property type="entry name" value="Regulatory protein AraC"/>
    <property type="match status" value="1"/>
</dbReference>
<keyword evidence="3" id="KW-0804">Transcription</keyword>
<dbReference type="AlphaFoldDB" id="H6NAE1"/>
<keyword evidence="1" id="KW-0805">Transcription regulation</keyword>
<dbReference type="SMART" id="SM00342">
    <property type="entry name" value="HTH_ARAC"/>
    <property type="match status" value="1"/>
</dbReference>
<dbReference type="PRINTS" id="PR00032">
    <property type="entry name" value="HTHARAC"/>
</dbReference>
<evidence type="ECO:0000256" key="3">
    <source>
        <dbReference type="ARBA" id="ARBA00023163"/>
    </source>
</evidence>
<evidence type="ECO:0000256" key="1">
    <source>
        <dbReference type="ARBA" id="ARBA00023015"/>
    </source>
</evidence>
<dbReference type="RefSeq" id="WP_014369717.1">
    <property type="nucleotide sequence ID" value="NC_016935.1"/>
</dbReference>
<evidence type="ECO:0000256" key="2">
    <source>
        <dbReference type="ARBA" id="ARBA00023125"/>
    </source>
</evidence>
<organism evidence="5 6">
    <name type="scientific">Paenibacillus mucilaginosus 3016</name>
    <dbReference type="NCBI Taxonomy" id="1116391"/>
    <lineage>
        <taxon>Bacteria</taxon>
        <taxon>Bacillati</taxon>
        <taxon>Bacillota</taxon>
        <taxon>Bacilli</taxon>
        <taxon>Bacillales</taxon>
        <taxon>Paenibacillaceae</taxon>
        <taxon>Paenibacillus</taxon>
    </lineage>
</organism>
<dbReference type="InterPro" id="IPR009057">
    <property type="entry name" value="Homeodomain-like_sf"/>
</dbReference>